<keyword evidence="5" id="KW-0804">Transcription</keyword>
<keyword evidence="3" id="KW-0731">Sigma factor</keyword>
<dbReference type="CDD" id="cd06171">
    <property type="entry name" value="Sigma70_r4"/>
    <property type="match status" value="1"/>
</dbReference>
<dbReference type="EMBL" id="CP089984">
    <property type="protein sequence ID" value="WXB19812.1"/>
    <property type="molecule type" value="Genomic_DNA"/>
</dbReference>
<evidence type="ECO:0000256" key="5">
    <source>
        <dbReference type="ARBA" id="ARBA00023163"/>
    </source>
</evidence>
<feature type="region of interest" description="Disordered" evidence="6">
    <location>
        <begin position="1"/>
        <end position="23"/>
    </location>
</feature>
<evidence type="ECO:0000259" key="7">
    <source>
        <dbReference type="Pfam" id="PF08281"/>
    </source>
</evidence>
<evidence type="ECO:0000256" key="3">
    <source>
        <dbReference type="ARBA" id="ARBA00023082"/>
    </source>
</evidence>
<proteinExistence type="inferred from homology"/>
<dbReference type="InterPro" id="IPR039425">
    <property type="entry name" value="RNA_pol_sigma-70-like"/>
</dbReference>
<dbReference type="Proteomes" id="UP001370348">
    <property type="component" value="Chromosome"/>
</dbReference>
<comment type="similarity">
    <text evidence="1">Belongs to the sigma-70 factor family. ECF subfamily.</text>
</comment>
<evidence type="ECO:0000256" key="2">
    <source>
        <dbReference type="ARBA" id="ARBA00023015"/>
    </source>
</evidence>
<protein>
    <submittedName>
        <fullName evidence="8">Sigma-70 family RNA polymerase sigma factor</fullName>
    </submittedName>
</protein>
<gene>
    <name evidence="8" type="ORF">LZC94_21630</name>
</gene>
<evidence type="ECO:0000256" key="1">
    <source>
        <dbReference type="ARBA" id="ARBA00010641"/>
    </source>
</evidence>
<keyword evidence="2" id="KW-0805">Transcription regulation</keyword>
<name>A0ABZ2MBB6_9BACT</name>
<keyword evidence="9" id="KW-1185">Reference proteome</keyword>
<evidence type="ECO:0000256" key="4">
    <source>
        <dbReference type="ARBA" id="ARBA00023125"/>
    </source>
</evidence>
<dbReference type="SUPFAM" id="SSF88659">
    <property type="entry name" value="Sigma3 and sigma4 domains of RNA polymerase sigma factors"/>
    <property type="match status" value="1"/>
</dbReference>
<evidence type="ECO:0000313" key="9">
    <source>
        <dbReference type="Proteomes" id="UP001370348"/>
    </source>
</evidence>
<dbReference type="Gene3D" id="1.10.1740.10">
    <property type="match status" value="1"/>
</dbReference>
<dbReference type="InterPro" id="IPR013325">
    <property type="entry name" value="RNA_pol_sigma_r2"/>
</dbReference>
<dbReference type="InterPro" id="IPR013324">
    <property type="entry name" value="RNA_pol_sigma_r3/r4-like"/>
</dbReference>
<feature type="domain" description="RNA polymerase sigma factor 70 region 4 type 2" evidence="7">
    <location>
        <begin position="127"/>
        <end position="177"/>
    </location>
</feature>
<evidence type="ECO:0000256" key="6">
    <source>
        <dbReference type="SAM" id="MobiDB-lite"/>
    </source>
</evidence>
<organism evidence="8 9">
    <name type="scientific">Pendulispora albinea</name>
    <dbReference type="NCBI Taxonomy" id="2741071"/>
    <lineage>
        <taxon>Bacteria</taxon>
        <taxon>Pseudomonadati</taxon>
        <taxon>Myxococcota</taxon>
        <taxon>Myxococcia</taxon>
        <taxon>Myxococcales</taxon>
        <taxon>Sorangiineae</taxon>
        <taxon>Pendulisporaceae</taxon>
        <taxon>Pendulispora</taxon>
    </lineage>
</organism>
<dbReference type="Pfam" id="PF08281">
    <property type="entry name" value="Sigma70_r4_2"/>
    <property type="match status" value="1"/>
</dbReference>
<dbReference type="PANTHER" id="PTHR43133:SF8">
    <property type="entry name" value="RNA POLYMERASE SIGMA FACTOR HI_1459-RELATED"/>
    <property type="match status" value="1"/>
</dbReference>
<dbReference type="Gene3D" id="1.10.10.10">
    <property type="entry name" value="Winged helix-like DNA-binding domain superfamily/Winged helix DNA-binding domain"/>
    <property type="match status" value="1"/>
</dbReference>
<dbReference type="InterPro" id="IPR036388">
    <property type="entry name" value="WH-like_DNA-bd_sf"/>
</dbReference>
<evidence type="ECO:0000313" key="8">
    <source>
        <dbReference type="EMBL" id="WXB19812.1"/>
    </source>
</evidence>
<dbReference type="InterPro" id="IPR013249">
    <property type="entry name" value="RNA_pol_sigma70_r4_t2"/>
</dbReference>
<reference evidence="8 9" key="1">
    <citation type="submission" date="2021-12" db="EMBL/GenBank/DDBJ databases">
        <title>Discovery of the Pendulisporaceae a myxobacterial family with distinct sporulation behavior and unique specialized metabolism.</title>
        <authorList>
            <person name="Garcia R."/>
            <person name="Popoff A."/>
            <person name="Bader C.D."/>
            <person name="Loehr J."/>
            <person name="Walesch S."/>
            <person name="Walt C."/>
            <person name="Boldt J."/>
            <person name="Bunk B."/>
            <person name="Haeckl F.J.F.P.J."/>
            <person name="Gunesch A.P."/>
            <person name="Birkelbach J."/>
            <person name="Nuebel U."/>
            <person name="Pietschmann T."/>
            <person name="Bach T."/>
            <person name="Mueller R."/>
        </authorList>
    </citation>
    <scope>NUCLEOTIDE SEQUENCE [LARGE SCALE GENOMIC DNA]</scope>
    <source>
        <strain evidence="8 9">MSr11954</strain>
    </source>
</reference>
<accession>A0ABZ2MBB6</accession>
<dbReference type="SUPFAM" id="SSF88946">
    <property type="entry name" value="Sigma2 domain of RNA polymerase sigma factors"/>
    <property type="match status" value="1"/>
</dbReference>
<sequence length="196" mass="21571">MTPATERPHSPSPSPPAPGSARAHERLRGCMHEHYDAIWRALRRFGVPAAHVEDAAQQVFIVLANHLDQVKEGSERAYLYGCAVRVASGVRKHLSRSREVASALEADDHPGPDFDAEAILDARRARMALDDVLAAMPMDLRTVFVLYELEELTMAEIAASLDIPPGTVASRLRRARELFASCVSALKERRGARSQP</sequence>
<dbReference type="PANTHER" id="PTHR43133">
    <property type="entry name" value="RNA POLYMERASE ECF-TYPE SIGMA FACTO"/>
    <property type="match status" value="1"/>
</dbReference>
<keyword evidence="4" id="KW-0238">DNA-binding</keyword>
<dbReference type="InterPro" id="IPR014284">
    <property type="entry name" value="RNA_pol_sigma-70_dom"/>
</dbReference>
<dbReference type="NCBIfam" id="TIGR02937">
    <property type="entry name" value="sigma70-ECF"/>
    <property type="match status" value="1"/>
</dbReference>
<dbReference type="RefSeq" id="WP_394829409.1">
    <property type="nucleotide sequence ID" value="NZ_CP089984.1"/>
</dbReference>